<dbReference type="Pfam" id="PF00990">
    <property type="entry name" value="GGDEF"/>
    <property type="match status" value="1"/>
</dbReference>
<keyword evidence="1" id="KW-0812">Transmembrane</keyword>
<comment type="caution">
    <text evidence="4">The sequence shown here is derived from an EMBL/GenBank/DDBJ whole genome shotgun (WGS) entry which is preliminary data.</text>
</comment>
<evidence type="ECO:0000313" key="5">
    <source>
        <dbReference type="Proteomes" id="UP001597322"/>
    </source>
</evidence>
<dbReference type="InterPro" id="IPR001633">
    <property type="entry name" value="EAL_dom"/>
</dbReference>
<dbReference type="InterPro" id="IPR000160">
    <property type="entry name" value="GGDEF_dom"/>
</dbReference>
<dbReference type="SMART" id="SM00267">
    <property type="entry name" value="GGDEF"/>
    <property type="match status" value="1"/>
</dbReference>
<name>A0ABW4LZU2_9HYPH</name>
<feature type="transmembrane region" description="Helical" evidence="1">
    <location>
        <begin position="50"/>
        <end position="71"/>
    </location>
</feature>
<evidence type="ECO:0000259" key="3">
    <source>
        <dbReference type="PROSITE" id="PS50887"/>
    </source>
</evidence>
<feature type="transmembrane region" description="Helical" evidence="1">
    <location>
        <begin position="83"/>
        <end position="105"/>
    </location>
</feature>
<dbReference type="Proteomes" id="UP001597322">
    <property type="component" value="Unassembled WGS sequence"/>
</dbReference>
<dbReference type="CDD" id="cd01948">
    <property type="entry name" value="EAL"/>
    <property type="match status" value="1"/>
</dbReference>
<dbReference type="Gene3D" id="3.30.70.270">
    <property type="match status" value="1"/>
</dbReference>
<dbReference type="InterPro" id="IPR035919">
    <property type="entry name" value="EAL_sf"/>
</dbReference>
<evidence type="ECO:0000259" key="2">
    <source>
        <dbReference type="PROSITE" id="PS50883"/>
    </source>
</evidence>
<proteinExistence type="predicted"/>
<keyword evidence="1" id="KW-0472">Membrane</keyword>
<dbReference type="SMART" id="SM00052">
    <property type="entry name" value="EAL"/>
    <property type="match status" value="1"/>
</dbReference>
<dbReference type="NCBIfam" id="TIGR00254">
    <property type="entry name" value="GGDEF"/>
    <property type="match status" value="1"/>
</dbReference>
<dbReference type="InterPro" id="IPR029787">
    <property type="entry name" value="Nucleotide_cyclase"/>
</dbReference>
<dbReference type="PROSITE" id="PS50883">
    <property type="entry name" value="EAL"/>
    <property type="match status" value="1"/>
</dbReference>
<reference evidence="5" key="1">
    <citation type="journal article" date="2019" name="Int. J. Syst. Evol. Microbiol.">
        <title>The Global Catalogue of Microorganisms (GCM) 10K type strain sequencing project: providing services to taxonomists for standard genome sequencing and annotation.</title>
        <authorList>
            <consortium name="The Broad Institute Genomics Platform"/>
            <consortium name="The Broad Institute Genome Sequencing Center for Infectious Disease"/>
            <person name="Wu L."/>
            <person name="Ma J."/>
        </authorList>
    </citation>
    <scope>NUCLEOTIDE SEQUENCE [LARGE SCALE GENOMIC DNA]</scope>
    <source>
        <strain evidence="5">CG52</strain>
    </source>
</reference>
<dbReference type="PROSITE" id="PS50887">
    <property type="entry name" value="GGDEF"/>
    <property type="match status" value="1"/>
</dbReference>
<feature type="transmembrane region" description="Helical" evidence="1">
    <location>
        <begin position="117"/>
        <end position="139"/>
    </location>
</feature>
<gene>
    <name evidence="4" type="ORF">ACFSE1_01795</name>
</gene>
<dbReference type="InterPro" id="IPR052155">
    <property type="entry name" value="Biofilm_reg_signaling"/>
</dbReference>
<dbReference type="EMBL" id="JBHUEQ010000003">
    <property type="protein sequence ID" value="MFD1744182.1"/>
    <property type="molecule type" value="Genomic_DNA"/>
</dbReference>
<accession>A0ABW4LZU2</accession>
<evidence type="ECO:0000313" key="4">
    <source>
        <dbReference type="EMBL" id="MFD1744182.1"/>
    </source>
</evidence>
<organism evidence="4 5">
    <name type="scientific">Rhizobium helianthi</name>
    <dbReference type="NCBI Taxonomy" id="1132695"/>
    <lineage>
        <taxon>Bacteria</taxon>
        <taxon>Pseudomonadati</taxon>
        <taxon>Pseudomonadota</taxon>
        <taxon>Alphaproteobacteria</taxon>
        <taxon>Hyphomicrobiales</taxon>
        <taxon>Rhizobiaceae</taxon>
        <taxon>Rhizobium/Agrobacterium group</taxon>
        <taxon>Rhizobium</taxon>
    </lineage>
</organism>
<sequence length="660" mass="71877">MQSHGLSAEICQVQAETVWSRCLYTIATNAGISVTACALLAIRGNSDATAYYWLASIAITLFIRYLFYVAIRWTDLNRVAPHMALKLLSFGAFLTGIAWASLPFVVPQFDPLTTDAWLYLIMLGISIGAGLLGIGYRWLSLCFSMPIHLSVVVSVLLAGGAFSIVITIDVVVLTLLLYRACCGNETAFVESVARKLEAAALSSSLTAAHSEMMQANARLELLANCDPLTGLANRAAFNETLARAIREASKNHAKLGLLVLDLDRFKHVNDTMGHKAGDDLLTEFGQRLRNALPTVNTFIARLGGDEFSIIVTGSDAVCEATRAAEIVLSQVRKPFNLNGQTSTIGTSVGLALYPEHGTDADELFVSADMALYRSKEQGRGRWRKFDPMLRAAAERQRQIETDVLRAIEAGELEAWFQPQVCLHTHTVLGFEALVRWHHPTLGFIAPPEIVQAAHAIHSSDRLTGAVTDAACTLLRALPDMGLPNATVAINVSPREFALYSVSEMLAAKVARHGIRPNLLEIEITEEALLDTVIAGAQLKQLEQSGFTLAVDDFGAGHSSLTRLIDLKVDRLKIDRGIISGLERSDRNRAIISALIRLGEALSMSMLAEGVETESEAETLRTLGCWMGQGYLFARPMPMPRIASWLREHGEKQGAVSRVVA</sequence>
<dbReference type="SUPFAM" id="SSF141868">
    <property type="entry name" value="EAL domain-like"/>
    <property type="match status" value="1"/>
</dbReference>
<evidence type="ECO:0000256" key="1">
    <source>
        <dbReference type="SAM" id="Phobius"/>
    </source>
</evidence>
<keyword evidence="5" id="KW-1185">Reference proteome</keyword>
<dbReference type="CDD" id="cd01949">
    <property type="entry name" value="GGDEF"/>
    <property type="match status" value="1"/>
</dbReference>
<dbReference type="PANTHER" id="PTHR44757">
    <property type="entry name" value="DIGUANYLATE CYCLASE DGCP"/>
    <property type="match status" value="1"/>
</dbReference>
<feature type="domain" description="GGDEF" evidence="3">
    <location>
        <begin position="253"/>
        <end position="387"/>
    </location>
</feature>
<dbReference type="Pfam" id="PF00563">
    <property type="entry name" value="EAL"/>
    <property type="match status" value="1"/>
</dbReference>
<dbReference type="SUPFAM" id="SSF55073">
    <property type="entry name" value="Nucleotide cyclase"/>
    <property type="match status" value="1"/>
</dbReference>
<dbReference type="RefSeq" id="WP_377395676.1">
    <property type="nucleotide sequence ID" value="NZ_JBHUEQ010000003.1"/>
</dbReference>
<dbReference type="PANTHER" id="PTHR44757:SF2">
    <property type="entry name" value="BIOFILM ARCHITECTURE MAINTENANCE PROTEIN MBAA"/>
    <property type="match status" value="1"/>
</dbReference>
<dbReference type="InterPro" id="IPR043128">
    <property type="entry name" value="Rev_trsase/Diguanyl_cyclase"/>
</dbReference>
<feature type="transmembrane region" description="Helical" evidence="1">
    <location>
        <begin position="151"/>
        <end position="178"/>
    </location>
</feature>
<dbReference type="Gene3D" id="3.20.20.450">
    <property type="entry name" value="EAL domain"/>
    <property type="match status" value="1"/>
</dbReference>
<keyword evidence="1" id="KW-1133">Transmembrane helix</keyword>
<protein>
    <submittedName>
        <fullName evidence="4">Bifunctional diguanylate cyclase/phosphodiesterase</fullName>
    </submittedName>
</protein>
<feature type="domain" description="EAL" evidence="2">
    <location>
        <begin position="396"/>
        <end position="649"/>
    </location>
</feature>
<feature type="transmembrane region" description="Helical" evidence="1">
    <location>
        <begin position="22"/>
        <end position="44"/>
    </location>
</feature>